<dbReference type="AlphaFoldDB" id="A0A0A0I676"/>
<evidence type="ECO:0000313" key="5">
    <source>
        <dbReference type="Proteomes" id="UP000030012"/>
    </source>
</evidence>
<dbReference type="Gene3D" id="3.40.630.30">
    <property type="match status" value="1"/>
</dbReference>
<sequence>MIKINRNTLTAEQFNELVESVGWKVNSNEQVNIALKNSLYTVCILKDDKVVAMGRMIGDKAMSYFIRDVVVLPNYQGQGIGRIIIEDMMEFIKETNKKGYKCLVELTSASGKEAFYEKFGFERRPCDTSGPGMFLLME</sequence>
<evidence type="ECO:0000259" key="3">
    <source>
        <dbReference type="PROSITE" id="PS51186"/>
    </source>
</evidence>
<evidence type="ECO:0000256" key="2">
    <source>
        <dbReference type="ARBA" id="ARBA00023315"/>
    </source>
</evidence>
<dbReference type="InterPro" id="IPR016181">
    <property type="entry name" value="Acyl_CoA_acyltransferase"/>
</dbReference>
<dbReference type="InterPro" id="IPR000182">
    <property type="entry name" value="GNAT_dom"/>
</dbReference>
<dbReference type="EMBL" id="JENJ01000024">
    <property type="protein sequence ID" value="KGM96342.1"/>
    <property type="molecule type" value="Genomic_DNA"/>
</dbReference>
<reference evidence="4 5" key="1">
    <citation type="submission" date="2014-01" db="EMBL/GenBank/DDBJ databases">
        <title>Plasmidome dynamics in the species complex Clostridium novyi sensu lato converts strains of independent lineages into distinctly different pathogens.</title>
        <authorList>
            <person name="Skarin H."/>
            <person name="Segerman B."/>
        </authorList>
    </citation>
    <scope>NUCLEOTIDE SEQUENCE [LARGE SCALE GENOMIC DNA]</scope>
    <source>
        <strain evidence="4 5">4552</strain>
    </source>
</reference>
<organism evidence="4 5">
    <name type="scientific">Clostridium novyi A str. 4552</name>
    <dbReference type="NCBI Taxonomy" id="1444289"/>
    <lineage>
        <taxon>Bacteria</taxon>
        <taxon>Bacillati</taxon>
        <taxon>Bacillota</taxon>
        <taxon>Clostridia</taxon>
        <taxon>Eubacteriales</taxon>
        <taxon>Clostridiaceae</taxon>
        <taxon>Clostridium</taxon>
    </lineage>
</organism>
<dbReference type="SUPFAM" id="SSF55729">
    <property type="entry name" value="Acyl-CoA N-acyltransferases (Nat)"/>
    <property type="match status" value="1"/>
</dbReference>
<feature type="domain" description="N-acetyltransferase" evidence="3">
    <location>
        <begin position="1"/>
        <end position="138"/>
    </location>
</feature>
<dbReference type="PANTHER" id="PTHR43626:SF4">
    <property type="entry name" value="GCN5-RELATED N-ACETYLTRANSFERASE 2, CHLOROPLASTIC"/>
    <property type="match status" value="1"/>
</dbReference>
<accession>A0A0A0I676</accession>
<dbReference type="GO" id="GO:0005737">
    <property type="term" value="C:cytoplasm"/>
    <property type="evidence" value="ECO:0007669"/>
    <property type="project" value="TreeGrafter"/>
</dbReference>
<gene>
    <name evidence="4" type="ORF">Z968_06860</name>
</gene>
<name>A0A0A0I676_CLONO</name>
<keyword evidence="1 4" id="KW-0808">Transferase</keyword>
<dbReference type="PROSITE" id="PS51186">
    <property type="entry name" value="GNAT"/>
    <property type="match status" value="1"/>
</dbReference>
<dbReference type="OrthoDB" id="9775804at2"/>
<dbReference type="GO" id="GO:0008080">
    <property type="term" value="F:N-acetyltransferase activity"/>
    <property type="evidence" value="ECO:0007669"/>
    <property type="project" value="InterPro"/>
</dbReference>
<keyword evidence="2" id="KW-0012">Acyltransferase</keyword>
<evidence type="ECO:0000256" key="1">
    <source>
        <dbReference type="ARBA" id="ARBA00022679"/>
    </source>
</evidence>
<evidence type="ECO:0000313" key="4">
    <source>
        <dbReference type="EMBL" id="KGM96342.1"/>
    </source>
</evidence>
<comment type="caution">
    <text evidence="4">The sequence shown here is derived from an EMBL/GenBank/DDBJ whole genome shotgun (WGS) entry which is preliminary data.</text>
</comment>
<proteinExistence type="predicted"/>
<dbReference type="CDD" id="cd04301">
    <property type="entry name" value="NAT_SF"/>
    <property type="match status" value="1"/>
</dbReference>
<dbReference type="RefSeq" id="WP_039255042.1">
    <property type="nucleotide sequence ID" value="NZ_JENJ01000024.1"/>
</dbReference>
<protein>
    <submittedName>
        <fullName evidence="4">Acetyltransferase</fullName>
    </submittedName>
</protein>
<dbReference type="InterPro" id="IPR045039">
    <property type="entry name" value="NSI-like"/>
</dbReference>
<dbReference type="Proteomes" id="UP000030012">
    <property type="component" value="Unassembled WGS sequence"/>
</dbReference>
<dbReference type="PANTHER" id="PTHR43626">
    <property type="entry name" value="ACYL-COA N-ACYLTRANSFERASE"/>
    <property type="match status" value="1"/>
</dbReference>
<dbReference type="Pfam" id="PF13508">
    <property type="entry name" value="Acetyltransf_7"/>
    <property type="match status" value="1"/>
</dbReference>